<dbReference type="InterPro" id="IPR003594">
    <property type="entry name" value="HATPase_dom"/>
</dbReference>
<dbReference type="Proteomes" id="UP001500016">
    <property type="component" value="Unassembled WGS sequence"/>
</dbReference>
<dbReference type="SUPFAM" id="SSF55874">
    <property type="entry name" value="ATPase domain of HSP90 chaperone/DNA topoisomerase II/histidine kinase"/>
    <property type="match status" value="1"/>
</dbReference>
<keyword evidence="1" id="KW-0418">Kinase</keyword>
<dbReference type="Pfam" id="PF13581">
    <property type="entry name" value="HATPase_c_2"/>
    <property type="match status" value="1"/>
</dbReference>
<dbReference type="PANTHER" id="PTHR35526:SF3">
    <property type="entry name" value="ANTI-SIGMA-F FACTOR RSBW"/>
    <property type="match status" value="1"/>
</dbReference>
<evidence type="ECO:0000259" key="2">
    <source>
        <dbReference type="Pfam" id="PF13581"/>
    </source>
</evidence>
<dbReference type="CDD" id="cd16936">
    <property type="entry name" value="HATPase_RsbW-like"/>
    <property type="match status" value="1"/>
</dbReference>
<evidence type="ECO:0000256" key="1">
    <source>
        <dbReference type="ARBA" id="ARBA00022527"/>
    </source>
</evidence>
<organism evidence="3 4">
    <name type="scientific">Streptomyces albiaxialis</name>
    <dbReference type="NCBI Taxonomy" id="329523"/>
    <lineage>
        <taxon>Bacteria</taxon>
        <taxon>Bacillati</taxon>
        <taxon>Actinomycetota</taxon>
        <taxon>Actinomycetes</taxon>
        <taxon>Kitasatosporales</taxon>
        <taxon>Streptomycetaceae</taxon>
        <taxon>Streptomyces</taxon>
    </lineage>
</organism>
<proteinExistence type="predicted"/>
<keyword evidence="4" id="KW-1185">Reference proteome</keyword>
<dbReference type="InterPro" id="IPR050267">
    <property type="entry name" value="Anti-sigma-factor_SerPK"/>
</dbReference>
<gene>
    <name evidence="3" type="ORF">GCM10009801_42210</name>
</gene>
<reference evidence="3 4" key="1">
    <citation type="journal article" date="2019" name="Int. J. Syst. Evol. Microbiol.">
        <title>The Global Catalogue of Microorganisms (GCM) 10K type strain sequencing project: providing services to taxonomists for standard genome sequencing and annotation.</title>
        <authorList>
            <consortium name="The Broad Institute Genomics Platform"/>
            <consortium name="The Broad Institute Genome Sequencing Center for Infectious Disease"/>
            <person name="Wu L."/>
            <person name="Ma J."/>
        </authorList>
    </citation>
    <scope>NUCLEOTIDE SEQUENCE [LARGE SCALE GENOMIC DNA]</scope>
    <source>
        <strain evidence="3 4">JCM 15478</strain>
    </source>
</reference>
<keyword evidence="1" id="KW-0723">Serine/threonine-protein kinase</keyword>
<evidence type="ECO:0000313" key="3">
    <source>
        <dbReference type="EMBL" id="GAA2082453.1"/>
    </source>
</evidence>
<comment type="caution">
    <text evidence="3">The sequence shown here is derived from an EMBL/GenBank/DDBJ whole genome shotgun (WGS) entry which is preliminary data.</text>
</comment>
<evidence type="ECO:0000313" key="4">
    <source>
        <dbReference type="Proteomes" id="UP001500016"/>
    </source>
</evidence>
<dbReference type="EMBL" id="BAAAPE010000011">
    <property type="protein sequence ID" value="GAA2082453.1"/>
    <property type="molecule type" value="Genomic_DNA"/>
</dbReference>
<dbReference type="InterPro" id="IPR036890">
    <property type="entry name" value="HATPase_C_sf"/>
</dbReference>
<feature type="domain" description="Histidine kinase/HSP90-like ATPase" evidence="2">
    <location>
        <begin position="37"/>
        <end position="137"/>
    </location>
</feature>
<dbReference type="PANTHER" id="PTHR35526">
    <property type="entry name" value="ANTI-SIGMA-F FACTOR RSBW-RELATED"/>
    <property type="match status" value="1"/>
</dbReference>
<sequence length="151" mass="15552">MVTAVSGGARSHDYVLRRLEPTGRQALTIPLLAVPSALAAVRERVALHCAAWGSRGLGDIAALCVSELVTNVIVHVGEGAPVSVRLSWTGGGHARLAVTDPAPGAVPVRQDAAGPDAESGRGIALVDALAARWGVERHACAKTVWCELAEP</sequence>
<protein>
    <recommendedName>
        <fullName evidence="2">Histidine kinase/HSP90-like ATPase domain-containing protein</fullName>
    </recommendedName>
</protein>
<dbReference type="Gene3D" id="3.30.565.10">
    <property type="entry name" value="Histidine kinase-like ATPase, C-terminal domain"/>
    <property type="match status" value="1"/>
</dbReference>
<keyword evidence="1" id="KW-0808">Transferase</keyword>
<name>A0ABN2W5H1_9ACTN</name>
<accession>A0ABN2W5H1</accession>